<feature type="transmembrane region" description="Helical" evidence="1">
    <location>
        <begin position="71"/>
        <end position="93"/>
    </location>
</feature>
<feature type="transmembrane region" description="Helical" evidence="1">
    <location>
        <begin position="45"/>
        <end position="64"/>
    </location>
</feature>
<evidence type="ECO:0000313" key="3">
    <source>
        <dbReference type="Proteomes" id="UP000053070"/>
    </source>
</evidence>
<evidence type="ECO:0000313" key="2">
    <source>
        <dbReference type="EMBL" id="KLE32325.1"/>
    </source>
</evidence>
<dbReference type="PATRIC" id="fig|502682.8.peg.2462"/>
<keyword evidence="1" id="KW-0472">Membrane</keyword>
<dbReference type="Pfam" id="PF03203">
    <property type="entry name" value="MerC"/>
    <property type="match status" value="1"/>
</dbReference>
<organism evidence="2 3">
    <name type="scientific">Aurantiacibacter gangjinensis</name>
    <dbReference type="NCBI Taxonomy" id="502682"/>
    <lineage>
        <taxon>Bacteria</taxon>
        <taxon>Pseudomonadati</taxon>
        <taxon>Pseudomonadota</taxon>
        <taxon>Alphaproteobacteria</taxon>
        <taxon>Sphingomonadales</taxon>
        <taxon>Erythrobacteraceae</taxon>
        <taxon>Aurantiacibacter</taxon>
    </lineage>
</organism>
<accession>A0A0G9MNP2</accession>
<gene>
    <name evidence="2" type="ORF">AAW01_12075</name>
</gene>
<sequence>MRRRARAKADWVAIGASLLCAVHCALLPVSALAAGFLPLALQSEAVHIALAVIAIAACGAVIALHRTARRLRFLVPAIGGSILLLLGLAAETIGISEQLPTLAGSLLLILAHIWRVRAGALS</sequence>
<evidence type="ECO:0000256" key="1">
    <source>
        <dbReference type="SAM" id="Phobius"/>
    </source>
</evidence>
<feature type="transmembrane region" description="Helical" evidence="1">
    <location>
        <begin position="99"/>
        <end position="116"/>
    </location>
</feature>
<keyword evidence="3" id="KW-1185">Reference proteome</keyword>
<reference evidence="2 3" key="1">
    <citation type="submission" date="2015-04" db="EMBL/GenBank/DDBJ databases">
        <title>The draft genome sequence of Erythrobacr gangjinensis K7-2.</title>
        <authorList>
            <person name="Zhuang L."/>
            <person name="Liu Y."/>
            <person name="Shao Z."/>
        </authorList>
    </citation>
    <scope>NUCLEOTIDE SEQUENCE [LARGE SCALE GENOMIC DNA]</scope>
    <source>
        <strain evidence="2 3">K7-2</strain>
    </source>
</reference>
<comment type="caution">
    <text evidence="2">The sequence shown here is derived from an EMBL/GenBank/DDBJ whole genome shotgun (WGS) entry which is preliminary data.</text>
</comment>
<dbReference type="GO" id="GO:0016020">
    <property type="term" value="C:membrane"/>
    <property type="evidence" value="ECO:0007669"/>
    <property type="project" value="InterPro"/>
</dbReference>
<dbReference type="STRING" id="502682.BMF35_a1410"/>
<dbReference type="AlphaFoldDB" id="A0A0G9MNP2"/>
<dbReference type="GO" id="GO:0015097">
    <property type="term" value="F:mercury ion transmembrane transporter activity"/>
    <property type="evidence" value="ECO:0007669"/>
    <property type="project" value="InterPro"/>
</dbReference>
<proteinExistence type="predicted"/>
<name>A0A0G9MNP2_9SPHN</name>
<protein>
    <recommendedName>
        <fullName evidence="4">MerC mercury resistance protein</fullName>
    </recommendedName>
</protein>
<keyword evidence="1" id="KW-0812">Transmembrane</keyword>
<dbReference type="RefSeq" id="WP_047007721.1">
    <property type="nucleotide sequence ID" value="NZ_CP018097.1"/>
</dbReference>
<dbReference type="InterPro" id="IPR004891">
    <property type="entry name" value="Mercury-R_MerC"/>
</dbReference>
<evidence type="ECO:0008006" key="4">
    <source>
        <dbReference type="Google" id="ProtNLM"/>
    </source>
</evidence>
<keyword evidence="1" id="KW-1133">Transmembrane helix</keyword>
<dbReference type="Proteomes" id="UP000053070">
    <property type="component" value="Unassembled WGS sequence"/>
</dbReference>
<dbReference type="EMBL" id="LBHC01000002">
    <property type="protein sequence ID" value="KLE32325.1"/>
    <property type="molecule type" value="Genomic_DNA"/>
</dbReference>